<accession>A0A953HSX8</accession>
<evidence type="ECO:0000313" key="8">
    <source>
        <dbReference type="Proteomes" id="UP000753961"/>
    </source>
</evidence>
<dbReference type="GO" id="GO:0006508">
    <property type="term" value="P:proteolysis"/>
    <property type="evidence" value="ECO:0007669"/>
    <property type="project" value="UniProtKB-KW"/>
</dbReference>
<dbReference type="SUPFAM" id="SSF54001">
    <property type="entry name" value="Cysteine proteinases"/>
    <property type="match status" value="1"/>
</dbReference>
<keyword evidence="3" id="KW-0378">Hydrolase</keyword>
<proteinExistence type="inferred from homology"/>
<dbReference type="PROSITE" id="PS51935">
    <property type="entry name" value="NLPC_P60"/>
    <property type="match status" value="1"/>
</dbReference>
<dbReference type="InterPro" id="IPR038765">
    <property type="entry name" value="Papain-like_cys_pep_sf"/>
</dbReference>
<evidence type="ECO:0000256" key="2">
    <source>
        <dbReference type="ARBA" id="ARBA00022670"/>
    </source>
</evidence>
<evidence type="ECO:0000256" key="5">
    <source>
        <dbReference type="SAM" id="Phobius"/>
    </source>
</evidence>
<keyword evidence="2" id="KW-0645">Protease</keyword>
<evidence type="ECO:0000256" key="1">
    <source>
        <dbReference type="ARBA" id="ARBA00007074"/>
    </source>
</evidence>
<keyword evidence="5" id="KW-0472">Membrane</keyword>
<evidence type="ECO:0000259" key="6">
    <source>
        <dbReference type="PROSITE" id="PS51935"/>
    </source>
</evidence>
<evidence type="ECO:0000313" key="7">
    <source>
        <dbReference type="EMBL" id="MBY5957815.1"/>
    </source>
</evidence>
<comment type="caution">
    <text evidence="7">The sequence shown here is derived from an EMBL/GenBank/DDBJ whole genome shotgun (WGS) entry which is preliminary data.</text>
</comment>
<reference evidence="7" key="1">
    <citation type="submission" date="2021-06" db="EMBL/GenBank/DDBJ databases">
        <title>44 bacteria genomes isolated from Dapeng, Shenzhen.</title>
        <authorList>
            <person name="Zheng W."/>
            <person name="Yu S."/>
            <person name="Huang Y."/>
        </authorList>
    </citation>
    <scope>NUCLEOTIDE SEQUENCE</scope>
    <source>
        <strain evidence="7">DP5N28-2</strain>
    </source>
</reference>
<gene>
    <name evidence="7" type="ORF">KUV50_06725</name>
</gene>
<name>A0A953HSX8_9BACT</name>
<dbReference type="GO" id="GO:0008234">
    <property type="term" value="F:cysteine-type peptidase activity"/>
    <property type="evidence" value="ECO:0007669"/>
    <property type="project" value="UniProtKB-KW"/>
</dbReference>
<dbReference type="PANTHER" id="PTHR47053:SF1">
    <property type="entry name" value="MUREIN DD-ENDOPEPTIDASE MEPH-RELATED"/>
    <property type="match status" value="1"/>
</dbReference>
<dbReference type="RefSeq" id="WP_222579336.1">
    <property type="nucleotide sequence ID" value="NZ_JAHVHU010000006.1"/>
</dbReference>
<protein>
    <submittedName>
        <fullName evidence="7">C40 family peptidase</fullName>
    </submittedName>
</protein>
<dbReference type="AlphaFoldDB" id="A0A953HSX8"/>
<feature type="domain" description="NlpC/P60" evidence="6">
    <location>
        <begin position="38"/>
        <end position="163"/>
    </location>
</feature>
<dbReference type="Gene3D" id="3.90.1720.10">
    <property type="entry name" value="endopeptidase domain like (from Nostoc punctiforme)"/>
    <property type="match status" value="1"/>
</dbReference>
<keyword evidence="4" id="KW-0788">Thiol protease</keyword>
<keyword evidence="5" id="KW-1133">Transmembrane helix</keyword>
<dbReference type="Proteomes" id="UP000753961">
    <property type="component" value="Unassembled WGS sequence"/>
</dbReference>
<dbReference type="PROSITE" id="PS51257">
    <property type="entry name" value="PROKAR_LIPOPROTEIN"/>
    <property type="match status" value="1"/>
</dbReference>
<keyword evidence="8" id="KW-1185">Reference proteome</keyword>
<dbReference type="PANTHER" id="PTHR47053">
    <property type="entry name" value="MUREIN DD-ENDOPEPTIDASE MEPH-RELATED"/>
    <property type="match status" value="1"/>
</dbReference>
<dbReference type="EMBL" id="JAHVHU010000006">
    <property type="protein sequence ID" value="MBY5957815.1"/>
    <property type="molecule type" value="Genomic_DNA"/>
</dbReference>
<organism evidence="7 8">
    <name type="scientific">Membranihabitans marinus</name>
    <dbReference type="NCBI Taxonomy" id="1227546"/>
    <lineage>
        <taxon>Bacteria</taxon>
        <taxon>Pseudomonadati</taxon>
        <taxon>Bacteroidota</taxon>
        <taxon>Saprospiria</taxon>
        <taxon>Saprospirales</taxon>
        <taxon>Saprospiraceae</taxon>
        <taxon>Membranihabitans</taxon>
    </lineage>
</organism>
<comment type="similarity">
    <text evidence="1">Belongs to the peptidase C40 family.</text>
</comment>
<dbReference type="Pfam" id="PF00877">
    <property type="entry name" value="NLPC_P60"/>
    <property type="match status" value="1"/>
</dbReference>
<dbReference type="InterPro" id="IPR051202">
    <property type="entry name" value="Peptidase_C40"/>
</dbReference>
<keyword evidence="5" id="KW-0812">Transmembrane</keyword>
<evidence type="ECO:0000256" key="4">
    <source>
        <dbReference type="ARBA" id="ARBA00022807"/>
    </source>
</evidence>
<sequence>MVNFTKIPGYILMSFFFVSILSCSFQKKTNKMEFDTVNPARYDIVQDARNALGAGYRYGGTGKNKYDCSGLVLTLFAEQDIQLPRSASGMIRYGEKINKDELLPGDLVFFRHGKRIDHVAVVSRMGPAKTWMIHSTTSRGVIEEVLEDSSYWSRRVAQYRRVIP</sequence>
<feature type="transmembrane region" description="Helical" evidence="5">
    <location>
        <begin position="7"/>
        <end position="25"/>
    </location>
</feature>
<evidence type="ECO:0000256" key="3">
    <source>
        <dbReference type="ARBA" id="ARBA00022801"/>
    </source>
</evidence>
<dbReference type="InterPro" id="IPR000064">
    <property type="entry name" value="NLP_P60_dom"/>
</dbReference>